<evidence type="ECO:0000313" key="5">
    <source>
        <dbReference type="Proteomes" id="UP000008221"/>
    </source>
</evidence>
<dbReference type="EMBL" id="CP000481">
    <property type="protein sequence ID" value="ABK51783.1"/>
    <property type="molecule type" value="Genomic_DNA"/>
</dbReference>
<feature type="transmembrane region" description="Helical" evidence="2">
    <location>
        <begin position="109"/>
        <end position="135"/>
    </location>
</feature>
<dbReference type="KEGG" id="ace:Acel_0007"/>
<protein>
    <recommendedName>
        <fullName evidence="3">DUF3566 domain-containing protein</fullName>
    </recommendedName>
</protein>
<dbReference type="Proteomes" id="UP000008221">
    <property type="component" value="Chromosome"/>
</dbReference>
<evidence type="ECO:0000256" key="1">
    <source>
        <dbReference type="SAM" id="MobiDB-lite"/>
    </source>
</evidence>
<evidence type="ECO:0000256" key="2">
    <source>
        <dbReference type="SAM" id="Phobius"/>
    </source>
</evidence>
<name>A0LQS3_ACIC1</name>
<dbReference type="Pfam" id="PF12089">
    <property type="entry name" value="DUF3566"/>
    <property type="match status" value="1"/>
</dbReference>
<dbReference type="eggNOG" id="COG3266">
    <property type="taxonomic scope" value="Bacteria"/>
</dbReference>
<dbReference type="RefSeq" id="WP_011718847.1">
    <property type="nucleotide sequence ID" value="NC_008578.1"/>
</dbReference>
<dbReference type="STRING" id="351607.Acel_0007"/>
<reference evidence="4 5" key="1">
    <citation type="journal article" date="2009" name="Genome Res.">
        <title>Complete genome of the cellulolytic thermophile Acidothermus cellulolyticus 11B provides insights into its ecophysiological and evolutionary adaptations.</title>
        <authorList>
            <person name="Barabote R.D."/>
            <person name="Xie G."/>
            <person name="Leu D.H."/>
            <person name="Normand P."/>
            <person name="Necsulea A."/>
            <person name="Daubin V."/>
            <person name="Medigue C."/>
            <person name="Adney W.S."/>
            <person name="Xu X.C."/>
            <person name="Lapidus A."/>
            <person name="Parales R.E."/>
            <person name="Detter C."/>
            <person name="Pujic P."/>
            <person name="Bruce D."/>
            <person name="Lavire C."/>
            <person name="Challacombe J.F."/>
            <person name="Brettin T.S."/>
            <person name="Berry A.M."/>
        </authorList>
    </citation>
    <scope>NUCLEOTIDE SEQUENCE [LARGE SCALE GENOMIC DNA]</scope>
    <source>
        <strain evidence="5">ATCC 43068 / DSM 8971 / 11B</strain>
    </source>
</reference>
<proteinExistence type="predicted"/>
<dbReference type="InParanoid" id="A0LQS3"/>
<dbReference type="InterPro" id="IPR021949">
    <property type="entry name" value="DUF3566_TM"/>
</dbReference>
<sequence>MADADVPTAVPARGVSARNPQQPAIRVGPPSRGRRRARLVIKHIDPWTAMKVTFVVSLALLVIGVVAVAIVYAVLGGMGVWDQINNLVNEVAPTTASQALRNPFSASRVITITAAVGAINVIILTALATLGAAIYNVIADLVGGIEVTLTEP</sequence>
<feature type="transmembrane region" description="Helical" evidence="2">
    <location>
        <begin position="52"/>
        <end position="75"/>
    </location>
</feature>
<dbReference type="OrthoDB" id="3240216at2"/>
<accession>A0LQS3</accession>
<keyword evidence="2" id="KW-1133">Transmembrane helix</keyword>
<gene>
    <name evidence="4" type="ordered locus">Acel_0007</name>
</gene>
<organism evidence="4 5">
    <name type="scientific">Acidothermus cellulolyticus (strain ATCC 43068 / DSM 8971 / 11B)</name>
    <dbReference type="NCBI Taxonomy" id="351607"/>
    <lineage>
        <taxon>Bacteria</taxon>
        <taxon>Bacillati</taxon>
        <taxon>Actinomycetota</taxon>
        <taxon>Actinomycetes</taxon>
        <taxon>Acidothermales</taxon>
        <taxon>Acidothermaceae</taxon>
        <taxon>Acidothermus</taxon>
    </lineage>
</organism>
<keyword evidence="5" id="KW-1185">Reference proteome</keyword>
<keyword evidence="2" id="KW-0472">Membrane</keyword>
<evidence type="ECO:0000313" key="4">
    <source>
        <dbReference type="EMBL" id="ABK51783.1"/>
    </source>
</evidence>
<evidence type="ECO:0000259" key="3">
    <source>
        <dbReference type="Pfam" id="PF12089"/>
    </source>
</evidence>
<dbReference type="HOGENOM" id="CLU_046697_4_2_11"/>
<feature type="region of interest" description="Disordered" evidence="1">
    <location>
        <begin position="1"/>
        <end position="31"/>
    </location>
</feature>
<keyword evidence="2" id="KW-0812">Transmembrane</keyword>
<feature type="domain" description="DUF3566" evidence="3">
    <location>
        <begin position="35"/>
        <end position="151"/>
    </location>
</feature>
<dbReference type="AlphaFoldDB" id="A0LQS3"/>